<keyword evidence="3 6" id="KW-0812">Transmembrane</keyword>
<feature type="transmembrane region" description="Helical" evidence="6">
    <location>
        <begin position="331"/>
        <end position="351"/>
    </location>
</feature>
<evidence type="ECO:0000313" key="8">
    <source>
        <dbReference type="EMBL" id="PWN91104.1"/>
    </source>
</evidence>
<evidence type="ECO:0000259" key="7">
    <source>
        <dbReference type="PROSITE" id="PS50850"/>
    </source>
</evidence>
<evidence type="ECO:0000256" key="3">
    <source>
        <dbReference type="ARBA" id="ARBA00022692"/>
    </source>
</evidence>
<dbReference type="EMBL" id="KZ819635">
    <property type="protein sequence ID" value="PWN91104.1"/>
    <property type="molecule type" value="Genomic_DNA"/>
</dbReference>
<sequence length="483" mass="52983">MPGEVAKEIEKLKVLPVEDLKAEERRLLRKLDIRLMPTLFVLLILNYLDRNALASARVQGIEKDLRMKGTDFSTAISILFVGYILGQLPANLILSRSRPSVFLAGFVALWGAVSATTAAADSYAHLVVIRFFLGIVEAPYFPGALFLLSSWYTKREVALRTALLYSGSLLAGAFSGLIAAGIQAGLDGAHGLPSWRWLFIIEGSITVGVALVAIFILPDYPATTRWLSPRERAVALYRLETDAGVSDHTPNSSLMRNLVLALKDPNLYLLSLAMVCKTTAAAVTQFIPTVVATFGMSKVATLLLTAPPYIFSMIISLLVSRLSDRVPERCGHVCVPLVFALVGFIIAASTTQTAPRYLSIFLMLGGIYGSYNVALAWISSTFPRPKEKRAAAYAIINGLANLAQVWSPYLYPQSDGPRYIKAFSVNSAMLFLCIVFSLTLRFYLKRANDRMDERAAQLRQAGVAEEEDDEAEGDAVLKIRYLL</sequence>
<feature type="transmembrane region" description="Helical" evidence="6">
    <location>
        <begin position="72"/>
        <end position="94"/>
    </location>
</feature>
<evidence type="ECO:0000313" key="9">
    <source>
        <dbReference type="Proteomes" id="UP000245768"/>
    </source>
</evidence>
<evidence type="ECO:0000256" key="5">
    <source>
        <dbReference type="ARBA" id="ARBA00023136"/>
    </source>
</evidence>
<feature type="transmembrane region" description="Helical" evidence="6">
    <location>
        <begin position="197"/>
        <end position="217"/>
    </location>
</feature>
<dbReference type="InParanoid" id="A0A316YQK6"/>
<dbReference type="SUPFAM" id="SSF103473">
    <property type="entry name" value="MFS general substrate transporter"/>
    <property type="match status" value="1"/>
</dbReference>
<dbReference type="Gene3D" id="1.20.1250.20">
    <property type="entry name" value="MFS general substrate transporter like domains"/>
    <property type="match status" value="2"/>
</dbReference>
<feature type="transmembrane region" description="Helical" evidence="6">
    <location>
        <begin position="267"/>
        <end position="287"/>
    </location>
</feature>
<dbReference type="PANTHER" id="PTHR43791:SF92">
    <property type="entry name" value="AGL026WP"/>
    <property type="match status" value="1"/>
</dbReference>
<proteinExistence type="predicted"/>
<feature type="transmembrane region" description="Helical" evidence="6">
    <location>
        <begin position="357"/>
        <end position="378"/>
    </location>
</feature>
<gene>
    <name evidence="8" type="ORF">FA10DRAFT_228291</name>
</gene>
<name>A0A316YQK6_9BASI</name>
<feature type="transmembrane region" description="Helical" evidence="6">
    <location>
        <begin position="299"/>
        <end position="319"/>
    </location>
</feature>
<keyword evidence="5 6" id="KW-0472">Membrane</keyword>
<dbReference type="FunFam" id="1.20.1250.20:FF:000013">
    <property type="entry name" value="MFS general substrate transporter"/>
    <property type="match status" value="1"/>
</dbReference>
<evidence type="ECO:0000256" key="2">
    <source>
        <dbReference type="ARBA" id="ARBA00022448"/>
    </source>
</evidence>
<feature type="transmembrane region" description="Helical" evidence="6">
    <location>
        <begin position="423"/>
        <end position="444"/>
    </location>
</feature>
<keyword evidence="2" id="KW-0813">Transport</keyword>
<keyword evidence="4 6" id="KW-1133">Transmembrane helix</keyword>
<comment type="subcellular location">
    <subcellularLocation>
        <location evidence="1">Membrane</location>
        <topology evidence="1">Multi-pass membrane protein</topology>
    </subcellularLocation>
</comment>
<dbReference type="OrthoDB" id="2985014at2759"/>
<dbReference type="InterPro" id="IPR036259">
    <property type="entry name" value="MFS_trans_sf"/>
</dbReference>
<organism evidence="8 9">
    <name type="scientific">Acaromyces ingoldii</name>
    <dbReference type="NCBI Taxonomy" id="215250"/>
    <lineage>
        <taxon>Eukaryota</taxon>
        <taxon>Fungi</taxon>
        <taxon>Dikarya</taxon>
        <taxon>Basidiomycota</taxon>
        <taxon>Ustilaginomycotina</taxon>
        <taxon>Exobasidiomycetes</taxon>
        <taxon>Exobasidiales</taxon>
        <taxon>Cryptobasidiaceae</taxon>
        <taxon>Acaromyces</taxon>
    </lineage>
</organism>
<dbReference type="InterPro" id="IPR020846">
    <property type="entry name" value="MFS_dom"/>
</dbReference>
<dbReference type="GO" id="GO:0022857">
    <property type="term" value="F:transmembrane transporter activity"/>
    <property type="evidence" value="ECO:0007669"/>
    <property type="project" value="InterPro"/>
</dbReference>
<dbReference type="GO" id="GO:0016020">
    <property type="term" value="C:membrane"/>
    <property type="evidence" value="ECO:0007669"/>
    <property type="project" value="UniProtKB-SubCell"/>
</dbReference>
<evidence type="ECO:0000256" key="1">
    <source>
        <dbReference type="ARBA" id="ARBA00004141"/>
    </source>
</evidence>
<feature type="transmembrane region" description="Helical" evidence="6">
    <location>
        <begin position="101"/>
        <end position="120"/>
    </location>
</feature>
<dbReference type="RefSeq" id="XP_025378302.1">
    <property type="nucleotide sequence ID" value="XM_025518744.1"/>
</dbReference>
<dbReference type="AlphaFoldDB" id="A0A316YQK6"/>
<evidence type="ECO:0000256" key="6">
    <source>
        <dbReference type="SAM" id="Phobius"/>
    </source>
</evidence>
<dbReference type="Pfam" id="PF07690">
    <property type="entry name" value="MFS_1"/>
    <property type="match status" value="1"/>
</dbReference>
<feature type="transmembrane region" description="Helical" evidence="6">
    <location>
        <begin position="126"/>
        <end position="151"/>
    </location>
</feature>
<protein>
    <submittedName>
        <fullName evidence="8">Putative nicotinamide mononucleotide permease</fullName>
    </submittedName>
</protein>
<dbReference type="Proteomes" id="UP000245768">
    <property type="component" value="Unassembled WGS sequence"/>
</dbReference>
<dbReference type="FunFam" id="1.20.1250.20:FF:000057">
    <property type="entry name" value="MFS general substrate transporter"/>
    <property type="match status" value="1"/>
</dbReference>
<keyword evidence="9" id="KW-1185">Reference proteome</keyword>
<accession>A0A316YQK6</accession>
<dbReference type="PANTHER" id="PTHR43791">
    <property type="entry name" value="PERMEASE-RELATED"/>
    <property type="match status" value="1"/>
</dbReference>
<dbReference type="GeneID" id="37040660"/>
<dbReference type="InterPro" id="IPR011701">
    <property type="entry name" value="MFS"/>
</dbReference>
<feature type="transmembrane region" description="Helical" evidence="6">
    <location>
        <begin position="163"/>
        <end position="185"/>
    </location>
</feature>
<feature type="transmembrane region" description="Helical" evidence="6">
    <location>
        <begin position="390"/>
        <end position="411"/>
    </location>
</feature>
<reference evidence="8 9" key="1">
    <citation type="journal article" date="2018" name="Mol. Biol. Evol.">
        <title>Broad Genomic Sampling Reveals a Smut Pathogenic Ancestry of the Fungal Clade Ustilaginomycotina.</title>
        <authorList>
            <person name="Kijpornyongpan T."/>
            <person name="Mondo S.J."/>
            <person name="Barry K."/>
            <person name="Sandor L."/>
            <person name="Lee J."/>
            <person name="Lipzen A."/>
            <person name="Pangilinan J."/>
            <person name="LaButti K."/>
            <person name="Hainaut M."/>
            <person name="Henrissat B."/>
            <person name="Grigoriev I.V."/>
            <person name="Spatafora J.W."/>
            <person name="Aime M.C."/>
        </authorList>
    </citation>
    <scope>NUCLEOTIDE SEQUENCE [LARGE SCALE GENOMIC DNA]</scope>
    <source>
        <strain evidence="8 9">MCA 4198</strain>
    </source>
</reference>
<evidence type="ECO:0000256" key="4">
    <source>
        <dbReference type="ARBA" id="ARBA00022989"/>
    </source>
</evidence>
<feature type="domain" description="Major facilitator superfamily (MFS) profile" evidence="7">
    <location>
        <begin position="35"/>
        <end position="445"/>
    </location>
</feature>
<dbReference type="PROSITE" id="PS50850">
    <property type="entry name" value="MFS"/>
    <property type="match status" value="1"/>
</dbReference>
<dbReference type="STRING" id="215250.A0A316YQK6"/>